<evidence type="ECO:0000313" key="8">
    <source>
        <dbReference type="Proteomes" id="UP001408356"/>
    </source>
</evidence>
<organism evidence="7 8">
    <name type="scientific">Seiridium unicorne</name>
    <dbReference type="NCBI Taxonomy" id="138068"/>
    <lineage>
        <taxon>Eukaryota</taxon>
        <taxon>Fungi</taxon>
        <taxon>Dikarya</taxon>
        <taxon>Ascomycota</taxon>
        <taxon>Pezizomycotina</taxon>
        <taxon>Sordariomycetes</taxon>
        <taxon>Xylariomycetidae</taxon>
        <taxon>Amphisphaeriales</taxon>
        <taxon>Sporocadaceae</taxon>
        <taxon>Seiridium</taxon>
    </lineage>
</organism>
<dbReference type="InterPro" id="IPR006094">
    <property type="entry name" value="Oxid_FAD_bind_N"/>
</dbReference>
<dbReference type="InterPro" id="IPR036318">
    <property type="entry name" value="FAD-bd_PCMH-like_sf"/>
</dbReference>
<dbReference type="PANTHER" id="PTHR42973:SF39">
    <property type="entry name" value="FAD-BINDING PCMH-TYPE DOMAIN-CONTAINING PROTEIN"/>
    <property type="match status" value="1"/>
</dbReference>
<gene>
    <name evidence="7" type="ORF">SUNI508_07779</name>
</gene>
<keyword evidence="8" id="KW-1185">Reference proteome</keyword>
<evidence type="ECO:0000256" key="5">
    <source>
        <dbReference type="ARBA" id="ARBA00023002"/>
    </source>
</evidence>
<protein>
    <submittedName>
        <fullName evidence="7">FAD-binding PCMH-type domain-containing protein</fullName>
    </submittedName>
</protein>
<proteinExistence type="inferred from homology"/>
<keyword evidence="5" id="KW-0560">Oxidoreductase</keyword>
<evidence type="ECO:0000256" key="2">
    <source>
        <dbReference type="ARBA" id="ARBA00005466"/>
    </source>
</evidence>
<dbReference type="EMBL" id="JARVKF010000353">
    <property type="protein sequence ID" value="KAK9418759.1"/>
    <property type="molecule type" value="Genomic_DNA"/>
</dbReference>
<name>A0ABR2UVQ6_9PEZI</name>
<dbReference type="SUPFAM" id="SSF56176">
    <property type="entry name" value="FAD-binding/transporter-associated domain-like"/>
    <property type="match status" value="1"/>
</dbReference>
<accession>A0ABR2UVQ6</accession>
<comment type="similarity">
    <text evidence="2">Belongs to the oxygen-dependent FAD-linked oxidoreductase family.</text>
</comment>
<dbReference type="Proteomes" id="UP001408356">
    <property type="component" value="Unassembled WGS sequence"/>
</dbReference>
<dbReference type="InterPro" id="IPR016166">
    <property type="entry name" value="FAD-bd_PCMH"/>
</dbReference>
<comment type="caution">
    <text evidence="7">The sequence shown here is derived from an EMBL/GenBank/DDBJ whole genome shotgun (WGS) entry which is preliminary data.</text>
</comment>
<dbReference type="PANTHER" id="PTHR42973">
    <property type="entry name" value="BINDING OXIDOREDUCTASE, PUTATIVE (AFU_ORTHOLOGUE AFUA_1G17690)-RELATED"/>
    <property type="match status" value="1"/>
</dbReference>
<evidence type="ECO:0000256" key="1">
    <source>
        <dbReference type="ARBA" id="ARBA00001974"/>
    </source>
</evidence>
<dbReference type="PROSITE" id="PS51387">
    <property type="entry name" value="FAD_PCMH"/>
    <property type="match status" value="1"/>
</dbReference>
<reference evidence="7 8" key="1">
    <citation type="journal article" date="2024" name="J. Plant Pathol.">
        <title>Sequence and assembly of the genome of Seiridium unicorne, isolate CBS 538.82, causal agent of cypress canker disease.</title>
        <authorList>
            <person name="Scali E."/>
            <person name="Rocca G.D."/>
            <person name="Danti R."/>
            <person name="Garbelotto M."/>
            <person name="Barberini S."/>
            <person name="Baroncelli R."/>
            <person name="Emiliani G."/>
        </authorList>
    </citation>
    <scope>NUCLEOTIDE SEQUENCE [LARGE SCALE GENOMIC DNA]</scope>
    <source>
        <strain evidence="7 8">BM-138-508</strain>
    </source>
</reference>
<dbReference type="Pfam" id="PF01565">
    <property type="entry name" value="FAD_binding_4"/>
    <property type="match status" value="1"/>
</dbReference>
<dbReference type="InterPro" id="IPR016169">
    <property type="entry name" value="FAD-bd_PCMH_sub2"/>
</dbReference>
<dbReference type="InterPro" id="IPR050416">
    <property type="entry name" value="FAD-linked_Oxidoreductase"/>
</dbReference>
<keyword evidence="3" id="KW-0285">Flavoprotein</keyword>
<feature type="domain" description="FAD-binding PCMH-type" evidence="6">
    <location>
        <begin position="19"/>
        <end position="193"/>
    </location>
</feature>
<dbReference type="Gene3D" id="3.30.465.10">
    <property type="match status" value="1"/>
</dbReference>
<evidence type="ECO:0000256" key="3">
    <source>
        <dbReference type="ARBA" id="ARBA00022630"/>
    </source>
</evidence>
<comment type="cofactor">
    <cofactor evidence="1">
        <name>FAD</name>
        <dbReference type="ChEBI" id="CHEBI:57692"/>
    </cofactor>
</comment>
<evidence type="ECO:0000259" key="6">
    <source>
        <dbReference type="PROSITE" id="PS51387"/>
    </source>
</evidence>
<sequence>MNPYYQNQSCDPFVTAKPCDLGNYAVYSVNVTSKEDVVSAIAFAKEKNLRLVLQQKINGEGLALAVDARPQTVDVIEAYSSSTYSGAAVKIGPGIVAGEAYQVLGDAGYRIVGGEYASVSLAGGYTTGGGHSMLNTAYGMAVDNVLEWEVVTASGEYLVATPTENADLYWALSGGGGGTFAVVLSMITMIHADRPVAHVALTFNLTGSLSESSFWESIGLFFQQLPSLVSERNPLQFEILNNTFDFSGITVPDQNSTAVQTLVAPYLSALNTLNISYAFSYESSATFLDYFISIIGPLPYGPYPPTEIWVSRLVPLSLVHNSAATKQLVDAFKPAVADGTSCSAAMRKHPENAVFPGWRRAIAACSLTAFWDYEAALEENMAVKEMLVKDHIPAIEAAHRPWAFT</sequence>
<evidence type="ECO:0000313" key="7">
    <source>
        <dbReference type="EMBL" id="KAK9418759.1"/>
    </source>
</evidence>
<evidence type="ECO:0000256" key="4">
    <source>
        <dbReference type="ARBA" id="ARBA00022827"/>
    </source>
</evidence>
<keyword evidence="4" id="KW-0274">FAD</keyword>